<evidence type="ECO:0000313" key="3">
    <source>
        <dbReference type="EMBL" id="MBB3972882.1"/>
    </source>
</evidence>
<proteinExistence type="predicted"/>
<feature type="transmembrane region" description="Helical" evidence="1">
    <location>
        <begin position="21"/>
        <end position="42"/>
    </location>
</feature>
<feature type="transmembrane region" description="Helical" evidence="1">
    <location>
        <begin position="160"/>
        <end position="178"/>
    </location>
</feature>
<comment type="caution">
    <text evidence="3">The sequence shown here is derived from an EMBL/GenBank/DDBJ whole genome shotgun (WGS) entry which is preliminary data.</text>
</comment>
<evidence type="ECO:0000256" key="1">
    <source>
        <dbReference type="SAM" id="Phobius"/>
    </source>
</evidence>
<feature type="transmembrane region" description="Helical" evidence="1">
    <location>
        <begin position="184"/>
        <end position="207"/>
    </location>
</feature>
<keyword evidence="4" id="KW-1185">Reference proteome</keyword>
<gene>
    <name evidence="3" type="ORF">GGR24_001539</name>
</gene>
<dbReference type="EMBL" id="JACIDR010000002">
    <property type="protein sequence ID" value="MBB3972882.1"/>
    <property type="molecule type" value="Genomic_DNA"/>
</dbReference>
<dbReference type="Proteomes" id="UP000528964">
    <property type="component" value="Unassembled WGS sequence"/>
</dbReference>
<evidence type="ECO:0000313" key="4">
    <source>
        <dbReference type="Proteomes" id="UP000528964"/>
    </source>
</evidence>
<feature type="transmembrane region" description="Helical" evidence="1">
    <location>
        <begin position="401"/>
        <end position="421"/>
    </location>
</feature>
<evidence type="ECO:0000259" key="2">
    <source>
        <dbReference type="Pfam" id="PF13231"/>
    </source>
</evidence>
<keyword evidence="1" id="KW-0472">Membrane</keyword>
<dbReference type="AlphaFoldDB" id="A0A7W6D2G5"/>
<protein>
    <recommendedName>
        <fullName evidence="2">Glycosyltransferase RgtA/B/C/D-like domain-containing protein</fullName>
    </recommendedName>
</protein>
<organism evidence="3 4">
    <name type="scientific">Hansschlegelia beijingensis</name>
    <dbReference type="NCBI Taxonomy" id="1133344"/>
    <lineage>
        <taxon>Bacteria</taxon>
        <taxon>Pseudomonadati</taxon>
        <taxon>Pseudomonadota</taxon>
        <taxon>Alphaproteobacteria</taxon>
        <taxon>Hyphomicrobiales</taxon>
        <taxon>Methylopilaceae</taxon>
        <taxon>Hansschlegelia</taxon>
    </lineage>
</organism>
<dbReference type="Pfam" id="PF13231">
    <property type="entry name" value="PMT_2"/>
    <property type="match status" value="1"/>
</dbReference>
<feature type="transmembrane region" description="Helical" evidence="1">
    <location>
        <begin position="80"/>
        <end position="99"/>
    </location>
</feature>
<keyword evidence="1" id="KW-1133">Transmembrane helix</keyword>
<dbReference type="RefSeq" id="WP_183394757.1">
    <property type="nucleotide sequence ID" value="NZ_JACIDR010000002.1"/>
</dbReference>
<feature type="domain" description="Glycosyltransferase RgtA/B/C/D-like" evidence="2">
    <location>
        <begin position="85"/>
        <end position="216"/>
    </location>
</feature>
<feature type="transmembrane region" description="Helical" evidence="1">
    <location>
        <begin position="228"/>
        <end position="248"/>
    </location>
</feature>
<reference evidence="3 4" key="1">
    <citation type="submission" date="2020-08" db="EMBL/GenBank/DDBJ databases">
        <title>Genomic Encyclopedia of Type Strains, Phase IV (KMG-IV): sequencing the most valuable type-strain genomes for metagenomic binning, comparative biology and taxonomic classification.</title>
        <authorList>
            <person name="Goeker M."/>
        </authorList>
    </citation>
    <scope>NUCLEOTIDE SEQUENCE [LARGE SCALE GENOMIC DNA]</scope>
    <source>
        <strain evidence="3 4">DSM 25481</strain>
    </source>
</reference>
<feature type="transmembrane region" description="Helical" evidence="1">
    <location>
        <begin position="136"/>
        <end position="153"/>
    </location>
</feature>
<dbReference type="InterPro" id="IPR038731">
    <property type="entry name" value="RgtA/B/C-like"/>
</dbReference>
<keyword evidence="1" id="KW-0812">Transmembrane</keyword>
<accession>A0A7W6D2G5</accession>
<feature type="transmembrane region" description="Helical" evidence="1">
    <location>
        <begin position="317"/>
        <end position="334"/>
    </location>
</feature>
<sequence length="426" mass="46184">MTALDAAGSRPRKAQFDRWTAVTAVAVALAVALVAAACYRAFGEHGGVNSYALLADAFLHGRFDSPTCFDSDCARFQDRIYVIFPPVPAVIATPLVALFGVDTRGFIPLSMALTAVSGWAWWAIAGRLGLSRPARFWAALAFIFGAPAAYVTLRGDGVWFFAQVVALTLVSLAILATLDRRLVLAGALIGLAFLSRQMALFVAPFLFALSRPKDARLIAFDRATIMDALRLGAPILAAIGVYCLYNWARFGAPLDTGYAHIAAYPAEDDRNFITWRILDLGLFSKDYVVFNLAHLFLQGFHVEFGGKHMTELVRMDPMGSSLVAASPFLLYAFYARADAKLLIGVLVISIVAGITLFYHSNGFSQHNVQRYALDWLPVLYVLLLPALAGDAEKAAERLKMFRLLATYAIALNVAAFALVAATKGAT</sequence>
<feature type="transmembrane region" description="Helical" evidence="1">
    <location>
        <begin position="341"/>
        <end position="359"/>
    </location>
</feature>
<feature type="transmembrane region" description="Helical" evidence="1">
    <location>
        <begin position="371"/>
        <end position="389"/>
    </location>
</feature>
<name>A0A7W6D2G5_9HYPH</name>
<feature type="transmembrane region" description="Helical" evidence="1">
    <location>
        <begin position="106"/>
        <end position="124"/>
    </location>
</feature>